<evidence type="ECO:0000313" key="3">
    <source>
        <dbReference type="Proteomes" id="UP000077786"/>
    </source>
</evidence>
<evidence type="ECO:0000256" key="1">
    <source>
        <dbReference type="SAM" id="Phobius"/>
    </source>
</evidence>
<keyword evidence="1" id="KW-1133">Transmembrane helix</keyword>
<keyword evidence="1" id="KW-0812">Transmembrane</keyword>
<organism evidence="2 3">
    <name type="scientific">Gluconobacter cerinus</name>
    <dbReference type="NCBI Taxonomy" id="38307"/>
    <lineage>
        <taxon>Bacteria</taxon>
        <taxon>Pseudomonadati</taxon>
        <taxon>Pseudomonadota</taxon>
        <taxon>Alphaproteobacteria</taxon>
        <taxon>Acetobacterales</taxon>
        <taxon>Acetobacteraceae</taxon>
        <taxon>Gluconobacter</taxon>
    </lineage>
</organism>
<protein>
    <submittedName>
        <fullName evidence="2">Uncharacterized protein</fullName>
    </submittedName>
</protein>
<dbReference type="PATRIC" id="fig|38307.3.peg.169"/>
<comment type="caution">
    <text evidence="2">The sequence shown here is derived from an EMBL/GenBank/DDBJ whole genome shotgun (WGS) entry which is preliminary data.</text>
</comment>
<sequence length="108" mass="12840">MGKGKWTRFKTSRYFGARIRPLRYQQGWLDEKTWRKEGRKEFLAWRRASRFKSAVLVLITICGLWAFCETASQFARLLPSLAQIVRHEPRSYPNCRMRHAMCKSNSRA</sequence>
<gene>
    <name evidence="2" type="ORF">A0123_00165</name>
</gene>
<dbReference type="Proteomes" id="UP000077786">
    <property type="component" value="Unassembled WGS sequence"/>
</dbReference>
<accession>A0A1B6VPG1</accession>
<name>A0A1B6VPG1_9PROT</name>
<reference evidence="2 3" key="1">
    <citation type="submission" date="2016-03" db="EMBL/GenBank/DDBJ databases">
        <title>Draft genome sequence of Gluconobacter cerinus strain CECT 9110.</title>
        <authorList>
            <person name="Sainz F."/>
            <person name="Mas A."/>
            <person name="Torija M.J."/>
        </authorList>
    </citation>
    <scope>NUCLEOTIDE SEQUENCE [LARGE SCALE GENOMIC DNA]</scope>
    <source>
        <strain evidence="2 3">CECT 9110</strain>
    </source>
</reference>
<feature type="transmembrane region" description="Helical" evidence="1">
    <location>
        <begin position="49"/>
        <end position="67"/>
    </location>
</feature>
<dbReference type="EMBL" id="LUTU01000002">
    <property type="protein sequence ID" value="OAJ69111.1"/>
    <property type="molecule type" value="Genomic_DNA"/>
</dbReference>
<keyword evidence="1" id="KW-0472">Membrane</keyword>
<evidence type="ECO:0000313" key="2">
    <source>
        <dbReference type="EMBL" id="OAJ69111.1"/>
    </source>
</evidence>
<dbReference type="AlphaFoldDB" id="A0A1B6VPG1"/>
<proteinExistence type="predicted"/>